<dbReference type="Pfam" id="PF13377">
    <property type="entry name" value="Peripla_BP_3"/>
    <property type="match status" value="1"/>
</dbReference>
<dbReference type="InterPro" id="IPR028082">
    <property type="entry name" value="Peripla_BP_I"/>
</dbReference>
<evidence type="ECO:0000256" key="4">
    <source>
        <dbReference type="SAM" id="MobiDB-lite"/>
    </source>
</evidence>
<proteinExistence type="predicted"/>
<keyword evidence="1" id="KW-0805">Transcription regulation</keyword>
<reference evidence="6 7" key="1">
    <citation type="submission" date="2014-03" db="EMBL/GenBank/DDBJ databases">
        <title>Genomics of Bifidobacteria.</title>
        <authorList>
            <person name="Ventura M."/>
            <person name="Milani C."/>
            <person name="Lugli G.A."/>
        </authorList>
    </citation>
    <scope>NUCLEOTIDE SEQUENCE [LARGE SCALE GENOMIC DNA]</scope>
    <source>
        <strain evidence="6 7">DSM 23969</strain>
    </source>
</reference>
<comment type="caution">
    <text evidence="6">The sequence shown here is derived from an EMBL/GenBank/DDBJ whole genome shotgun (WGS) entry which is preliminary data.</text>
</comment>
<dbReference type="Proteomes" id="UP000029108">
    <property type="component" value="Unassembled WGS sequence"/>
</dbReference>
<gene>
    <name evidence="6" type="ORF">BBIA_0156</name>
</gene>
<accession>A0A086ZNC3</accession>
<dbReference type="Gene3D" id="3.40.50.2300">
    <property type="match status" value="2"/>
</dbReference>
<keyword evidence="7" id="KW-1185">Reference proteome</keyword>
<evidence type="ECO:0000256" key="3">
    <source>
        <dbReference type="ARBA" id="ARBA00023163"/>
    </source>
</evidence>
<dbReference type="SUPFAM" id="SSF47413">
    <property type="entry name" value="lambda repressor-like DNA-binding domains"/>
    <property type="match status" value="1"/>
</dbReference>
<name>A0A086ZNC3_9BIFI</name>
<dbReference type="InterPro" id="IPR046335">
    <property type="entry name" value="LacI/GalR-like_sensor"/>
</dbReference>
<keyword evidence="2" id="KW-0238">DNA-binding</keyword>
<dbReference type="SMART" id="SM00354">
    <property type="entry name" value="HTH_LACI"/>
    <property type="match status" value="1"/>
</dbReference>
<dbReference type="InterPro" id="IPR010982">
    <property type="entry name" value="Lambda_DNA-bd_dom_sf"/>
</dbReference>
<protein>
    <submittedName>
        <fullName evidence="6">LacI-type transcriptional regulator</fullName>
    </submittedName>
</protein>
<evidence type="ECO:0000259" key="5">
    <source>
        <dbReference type="PROSITE" id="PS50932"/>
    </source>
</evidence>
<dbReference type="CDD" id="cd01392">
    <property type="entry name" value="HTH_LacI"/>
    <property type="match status" value="1"/>
</dbReference>
<feature type="compositionally biased region" description="Polar residues" evidence="4">
    <location>
        <begin position="13"/>
        <end position="22"/>
    </location>
</feature>
<feature type="region of interest" description="Disordered" evidence="4">
    <location>
        <begin position="366"/>
        <end position="385"/>
    </location>
</feature>
<sequence>MRKFRIHFRIMDTASTQQSQPTRRAAHTAPTSSRTTTKPTLSDVARIANVSIATASKALNRTDRVSAATQRAVIDAAERLGYRTPTERGRQQRQRSGLVGLITSDYNGRFSLPLLTGAESTLGASNHAALLMSSHGRPALEKSHIDRLAAHGVDGLIVVGNTTNARPPLDPQTTMGLPVIYTYDPSRDPNDCSIVCDNVGAGAQAIEYLLSLGRRYIAIIAGPEDFQAAKDRARGAWQTFSIYDFSPVDVLFDAWSEEWGERAARVLLDRHPHLDAIYALSDEIARGAVRGLLAAGKRVPQDVAVIGHDNWYVFAANAHPTLTTFDNNIAMIGKTAAQFLLDALAGRPHHGVTTIECPMIVRESTEEARRTPLESSGRIFERQSG</sequence>
<evidence type="ECO:0000256" key="1">
    <source>
        <dbReference type="ARBA" id="ARBA00023015"/>
    </source>
</evidence>
<feature type="domain" description="HTH lacI-type" evidence="5">
    <location>
        <begin position="39"/>
        <end position="94"/>
    </location>
</feature>
<feature type="compositionally biased region" description="Polar residues" evidence="4">
    <location>
        <begin position="29"/>
        <end position="40"/>
    </location>
</feature>
<feature type="region of interest" description="Disordered" evidence="4">
    <location>
        <begin position="12"/>
        <end position="40"/>
    </location>
</feature>
<dbReference type="GO" id="GO:0003700">
    <property type="term" value="F:DNA-binding transcription factor activity"/>
    <property type="evidence" value="ECO:0007669"/>
    <property type="project" value="TreeGrafter"/>
</dbReference>
<evidence type="ECO:0000313" key="7">
    <source>
        <dbReference type="Proteomes" id="UP000029108"/>
    </source>
</evidence>
<organism evidence="6 7">
    <name type="scientific">Bifidobacterium biavatii DSM 23969</name>
    <dbReference type="NCBI Taxonomy" id="1437608"/>
    <lineage>
        <taxon>Bacteria</taxon>
        <taxon>Bacillati</taxon>
        <taxon>Actinomycetota</taxon>
        <taxon>Actinomycetes</taxon>
        <taxon>Bifidobacteriales</taxon>
        <taxon>Bifidobacteriaceae</taxon>
        <taxon>Bifidobacterium</taxon>
    </lineage>
</organism>
<dbReference type="STRING" id="1437608.GCA_000771645_02012"/>
<dbReference type="SUPFAM" id="SSF53822">
    <property type="entry name" value="Periplasmic binding protein-like I"/>
    <property type="match status" value="1"/>
</dbReference>
<evidence type="ECO:0000313" key="6">
    <source>
        <dbReference type="EMBL" id="KFI48023.1"/>
    </source>
</evidence>
<keyword evidence="3" id="KW-0804">Transcription</keyword>
<dbReference type="AlphaFoldDB" id="A0A086ZNC3"/>
<dbReference type="Gene3D" id="1.10.260.40">
    <property type="entry name" value="lambda repressor-like DNA-binding domains"/>
    <property type="match status" value="1"/>
</dbReference>
<dbReference type="PANTHER" id="PTHR30146">
    <property type="entry name" value="LACI-RELATED TRANSCRIPTIONAL REPRESSOR"/>
    <property type="match status" value="1"/>
</dbReference>
<dbReference type="PROSITE" id="PS50932">
    <property type="entry name" value="HTH_LACI_2"/>
    <property type="match status" value="1"/>
</dbReference>
<dbReference type="Pfam" id="PF00356">
    <property type="entry name" value="LacI"/>
    <property type="match status" value="1"/>
</dbReference>
<dbReference type="eggNOG" id="COG1609">
    <property type="taxonomic scope" value="Bacteria"/>
</dbReference>
<dbReference type="InterPro" id="IPR000843">
    <property type="entry name" value="HTH_LacI"/>
</dbReference>
<dbReference type="GO" id="GO:0000976">
    <property type="term" value="F:transcription cis-regulatory region binding"/>
    <property type="evidence" value="ECO:0007669"/>
    <property type="project" value="TreeGrafter"/>
</dbReference>
<dbReference type="CDD" id="cd06288">
    <property type="entry name" value="PBP1_sucrose_transcription_regulator"/>
    <property type="match status" value="1"/>
</dbReference>
<dbReference type="PROSITE" id="PS00356">
    <property type="entry name" value="HTH_LACI_1"/>
    <property type="match status" value="1"/>
</dbReference>
<evidence type="ECO:0000256" key="2">
    <source>
        <dbReference type="ARBA" id="ARBA00023125"/>
    </source>
</evidence>
<dbReference type="PANTHER" id="PTHR30146:SF109">
    <property type="entry name" value="HTH-TYPE TRANSCRIPTIONAL REGULATOR GALS"/>
    <property type="match status" value="1"/>
</dbReference>
<dbReference type="EMBL" id="JGYN01000030">
    <property type="protein sequence ID" value="KFI48023.1"/>
    <property type="molecule type" value="Genomic_DNA"/>
</dbReference>